<organism evidence="1 2">
    <name type="scientific">Rickettsia rhipicephali str. Ect</name>
    <dbReference type="NCBI Taxonomy" id="1359199"/>
    <lineage>
        <taxon>Bacteria</taxon>
        <taxon>Pseudomonadati</taxon>
        <taxon>Pseudomonadota</taxon>
        <taxon>Alphaproteobacteria</taxon>
        <taxon>Rickettsiales</taxon>
        <taxon>Rickettsiaceae</taxon>
        <taxon>Rickettsieae</taxon>
        <taxon>Rickettsia</taxon>
        <taxon>spotted fever group</taxon>
    </lineage>
</organism>
<accession>A0A0F3PGS5</accession>
<proteinExistence type="predicted"/>
<protein>
    <submittedName>
        <fullName evidence="1">Uncharacterized protein</fullName>
    </submittedName>
</protein>
<comment type="caution">
    <text evidence="1">The sequence shown here is derived from an EMBL/GenBank/DDBJ whole genome shotgun (WGS) entry which is preliminary data.</text>
</comment>
<evidence type="ECO:0000313" key="2">
    <source>
        <dbReference type="Proteomes" id="UP000033591"/>
    </source>
</evidence>
<evidence type="ECO:0000313" key="1">
    <source>
        <dbReference type="EMBL" id="KJV79137.1"/>
    </source>
</evidence>
<sequence length="43" mass="4986">MYFSHAGVLLTKSLKFAALALVLKKLLVNKHIDMKKVKTYFFE</sequence>
<gene>
    <name evidence="1" type="ORF">RMAECT_0615</name>
</gene>
<dbReference type="Proteomes" id="UP000033591">
    <property type="component" value="Unassembled WGS sequence"/>
</dbReference>
<dbReference type="AlphaFoldDB" id="A0A0F3PGS5"/>
<name>A0A0F3PGS5_RICRH</name>
<reference evidence="1 2" key="1">
    <citation type="submission" date="2015-01" db="EMBL/GenBank/DDBJ databases">
        <title>Genome Sequencing of Rickettsiales.</title>
        <authorList>
            <person name="Daugherty S.C."/>
            <person name="Su Q."/>
            <person name="Abolude K."/>
            <person name="Beier-Sexton M."/>
            <person name="Carlyon J.A."/>
            <person name="Carter R."/>
            <person name="Day N.P."/>
            <person name="Dumler S.J."/>
            <person name="Dyachenko V."/>
            <person name="Godinez A."/>
            <person name="Kurtti T.J."/>
            <person name="Lichay M."/>
            <person name="Mullins K.E."/>
            <person name="Ott S."/>
            <person name="Pappas-Brown V."/>
            <person name="Paris D.H."/>
            <person name="Patel P."/>
            <person name="Richards A.L."/>
            <person name="Sadzewicz L."/>
            <person name="Sears K."/>
            <person name="Seidman D."/>
            <person name="Sengamalay N."/>
            <person name="Stenos J."/>
            <person name="Tallon L.J."/>
            <person name="Vincent G."/>
            <person name="Fraser C.M."/>
            <person name="Munderloh U."/>
            <person name="Dunning-Hotopp J.C."/>
        </authorList>
    </citation>
    <scope>NUCLEOTIDE SEQUENCE [LARGE SCALE GENOMIC DNA]</scope>
    <source>
        <strain evidence="1 2">Ect</strain>
    </source>
</reference>
<dbReference type="EMBL" id="LAOC01000001">
    <property type="protein sequence ID" value="KJV79137.1"/>
    <property type="molecule type" value="Genomic_DNA"/>
</dbReference>